<dbReference type="RefSeq" id="WP_125148630.1">
    <property type="nucleotide sequence ID" value="NZ_UYIN01000008.1"/>
</dbReference>
<dbReference type="Proteomes" id="UP000277570">
    <property type="component" value="Unassembled WGS sequence"/>
</dbReference>
<sequence>MNKLEVIKFLMEDTAKEIGKDAEYDKALKEAKNKAQKSEGFHYFDYMPKGLIGTNRQRIKDNLKMIRRLSLEIEKEL</sequence>
<comment type="caution">
    <text evidence="1">The sequence shown here is derived from an EMBL/GenBank/DDBJ whole genome shotgun (WGS) entry which is preliminary data.</text>
</comment>
<gene>
    <name evidence="1" type="ORF">NCTC10913_02116</name>
</gene>
<proteinExistence type="predicted"/>
<dbReference type="EMBL" id="UYIN01000008">
    <property type="protein sequence ID" value="VDG71770.1"/>
    <property type="molecule type" value="Genomic_DNA"/>
</dbReference>
<reference evidence="1 2" key="1">
    <citation type="submission" date="2018-11" db="EMBL/GenBank/DDBJ databases">
        <authorList>
            <consortium name="Pathogen Informatics"/>
        </authorList>
    </citation>
    <scope>NUCLEOTIDE SEQUENCE [LARGE SCALE GENOMIC DNA]</scope>
    <source>
        <strain evidence="1 2">NCTC10913</strain>
    </source>
</reference>
<name>A0ABY6STA2_9CLOT</name>
<accession>A0ABY6STA2</accession>
<organism evidence="1 2">
    <name type="scientific">Clostridium carnis</name>
    <dbReference type="NCBI Taxonomy" id="1530"/>
    <lineage>
        <taxon>Bacteria</taxon>
        <taxon>Bacillati</taxon>
        <taxon>Bacillota</taxon>
        <taxon>Clostridia</taxon>
        <taxon>Eubacteriales</taxon>
        <taxon>Clostridiaceae</taxon>
        <taxon>Clostridium</taxon>
    </lineage>
</organism>
<evidence type="ECO:0000313" key="2">
    <source>
        <dbReference type="Proteomes" id="UP000277570"/>
    </source>
</evidence>
<keyword evidence="2" id="KW-1185">Reference proteome</keyword>
<evidence type="ECO:0000313" key="1">
    <source>
        <dbReference type="EMBL" id="VDG71770.1"/>
    </source>
</evidence>
<protein>
    <submittedName>
        <fullName evidence="1">Uncharacterized protein</fullName>
    </submittedName>
</protein>